<sequence length="276" mass="28589">MGLPASGPRSGTRPPAFAAVVASLLCAEWAPAEATRVGRSGPPAQVSRQHRLDPSGALPDLRAVGDSLGLSATAGAPHWRAPRASGSLALARTGGARAMVARGARAPSADAGGTSCRCVCGHTVVWHREIFRGNVVREKEYECEEEVCPAVSIPGLVATGECTYVEDIQELTAGTVCLCVCGGRVAWRGRAFYGNVTSERERECLEEVCPVVNPIPGLQFEAKCRFVKNLFMESDARSASSQPPPTSPDSPAKSAALVAGRAGVCLAAAGLLPGLA</sequence>
<feature type="signal peptide" evidence="2">
    <location>
        <begin position="1"/>
        <end position="34"/>
    </location>
</feature>
<organism evidence="3 4">
    <name type="scientific">Prorocentrum cordatum</name>
    <dbReference type="NCBI Taxonomy" id="2364126"/>
    <lineage>
        <taxon>Eukaryota</taxon>
        <taxon>Sar</taxon>
        <taxon>Alveolata</taxon>
        <taxon>Dinophyceae</taxon>
        <taxon>Prorocentrales</taxon>
        <taxon>Prorocentraceae</taxon>
        <taxon>Prorocentrum</taxon>
    </lineage>
</organism>
<proteinExistence type="predicted"/>
<keyword evidence="2" id="KW-0732">Signal</keyword>
<reference evidence="3" key="1">
    <citation type="submission" date="2023-10" db="EMBL/GenBank/DDBJ databases">
        <authorList>
            <person name="Chen Y."/>
            <person name="Shah S."/>
            <person name="Dougan E. K."/>
            <person name="Thang M."/>
            <person name="Chan C."/>
        </authorList>
    </citation>
    <scope>NUCLEOTIDE SEQUENCE [LARGE SCALE GENOMIC DNA]</scope>
</reference>
<gene>
    <name evidence="3" type="ORF">PCOR1329_LOCUS29610</name>
</gene>
<feature type="region of interest" description="Disordered" evidence="1">
    <location>
        <begin position="36"/>
        <end position="58"/>
    </location>
</feature>
<dbReference type="EMBL" id="CAUYUJ010011159">
    <property type="protein sequence ID" value="CAK0831249.1"/>
    <property type="molecule type" value="Genomic_DNA"/>
</dbReference>
<protein>
    <submittedName>
        <fullName evidence="3">Uncharacterized protein</fullName>
    </submittedName>
</protein>
<comment type="caution">
    <text evidence="3">The sequence shown here is derived from an EMBL/GenBank/DDBJ whole genome shotgun (WGS) entry which is preliminary data.</text>
</comment>
<evidence type="ECO:0000313" key="3">
    <source>
        <dbReference type="EMBL" id="CAK0831249.1"/>
    </source>
</evidence>
<accession>A0ABN9SHU1</accession>
<name>A0ABN9SHU1_9DINO</name>
<evidence type="ECO:0000256" key="2">
    <source>
        <dbReference type="SAM" id="SignalP"/>
    </source>
</evidence>
<evidence type="ECO:0000256" key="1">
    <source>
        <dbReference type="SAM" id="MobiDB-lite"/>
    </source>
</evidence>
<keyword evidence="4" id="KW-1185">Reference proteome</keyword>
<dbReference type="Proteomes" id="UP001189429">
    <property type="component" value="Unassembled WGS sequence"/>
</dbReference>
<evidence type="ECO:0000313" key="4">
    <source>
        <dbReference type="Proteomes" id="UP001189429"/>
    </source>
</evidence>
<feature type="chain" id="PRO_5047046945" evidence="2">
    <location>
        <begin position="35"/>
        <end position="276"/>
    </location>
</feature>